<evidence type="ECO:0000313" key="3">
    <source>
        <dbReference type="Proteomes" id="UP000095787"/>
    </source>
</evidence>
<accession>A0A174BGJ2</accession>
<dbReference type="RefSeq" id="WP_004844965.1">
    <property type="nucleotide sequence ID" value="NZ_AP028249.1"/>
</dbReference>
<dbReference type="Proteomes" id="UP000095787">
    <property type="component" value="Unassembled WGS sequence"/>
</dbReference>
<reference evidence="2 4" key="2">
    <citation type="journal article" date="2019" name="Science, e1252229">
        <title>Invertible promoters mediate bacterial phase variation, antibiotic resistance, and host adaptation in the gut.</title>
        <authorList>
            <person name="Jiang X."/>
            <person name="Hall A.B."/>
            <person name="Arthur T.D."/>
            <person name="Plichta D.R."/>
            <person name="Covington C.T."/>
            <person name="Poyet M."/>
            <person name="Crothers J."/>
            <person name="Moses P.L."/>
            <person name="Tolonen A.C."/>
            <person name="Vlamakis H."/>
            <person name="Alm E.J."/>
            <person name="Xavier R.J."/>
        </authorList>
    </citation>
    <scope>NUCLEOTIDE SEQUENCE [LARGE SCALE GENOMIC DNA]</scope>
    <source>
        <strain evidence="4">aa_0143</strain>
        <strain evidence="2">Aa_0143</strain>
    </source>
</reference>
<protein>
    <submittedName>
        <fullName evidence="1">Protein of uncharacterized function (DUF3782)</fullName>
    </submittedName>
</protein>
<dbReference type="EMBL" id="CYZO01000014">
    <property type="protein sequence ID" value="CUN98845.1"/>
    <property type="molecule type" value="Genomic_DNA"/>
</dbReference>
<sequence length="81" mass="9471">MSKAYSEWKSNQDTQSFNENIEKEYQKLLETLSPEQEKVLTKYCDEIFASGAETEEFFYRLGIKDGLRLKSTVKSVLEMMS</sequence>
<evidence type="ECO:0000313" key="2">
    <source>
        <dbReference type="EMBL" id="RYS78678.1"/>
    </source>
</evidence>
<evidence type="ECO:0000313" key="4">
    <source>
        <dbReference type="Proteomes" id="UP000292665"/>
    </source>
</evidence>
<name>A0A174BGJ2_9FIRM</name>
<dbReference type="Proteomes" id="UP000292665">
    <property type="component" value="Unassembled WGS sequence"/>
</dbReference>
<dbReference type="AlphaFoldDB" id="A0A174BGJ2"/>
<reference evidence="1 3" key="1">
    <citation type="submission" date="2015-09" db="EMBL/GenBank/DDBJ databases">
        <authorList>
            <consortium name="Pathogen Informatics"/>
        </authorList>
    </citation>
    <scope>NUCLEOTIDE SEQUENCE [LARGE SCALE GENOMIC DNA]</scope>
    <source>
        <strain evidence="1 3">2789STDY5834841</strain>
    </source>
</reference>
<organism evidence="1 3">
    <name type="scientific">[Ruminococcus] torques</name>
    <dbReference type="NCBI Taxonomy" id="33039"/>
    <lineage>
        <taxon>Bacteria</taxon>
        <taxon>Bacillati</taxon>
        <taxon>Bacillota</taxon>
        <taxon>Clostridia</taxon>
        <taxon>Lachnospirales</taxon>
        <taxon>Lachnospiraceae</taxon>
        <taxon>Mediterraneibacter</taxon>
    </lineage>
</organism>
<evidence type="ECO:0000313" key="1">
    <source>
        <dbReference type="EMBL" id="CUN98845.1"/>
    </source>
</evidence>
<dbReference type="EMBL" id="RCYR01000024">
    <property type="protein sequence ID" value="RYS78678.1"/>
    <property type="molecule type" value="Genomic_DNA"/>
</dbReference>
<gene>
    <name evidence="2" type="ORF">EAI93_11005</name>
    <name evidence="1" type="ORF">ERS852456_01332</name>
</gene>
<dbReference type="GeneID" id="79805701"/>
<proteinExistence type="predicted"/>